<reference evidence="1 2" key="1">
    <citation type="submission" date="2018-01" db="EMBL/GenBank/DDBJ databases">
        <authorList>
            <person name="Paulsen S."/>
            <person name="Gram L.K."/>
        </authorList>
    </citation>
    <scope>NUCLEOTIDE SEQUENCE [LARGE SCALE GENOMIC DNA]</scope>
    <source>
        <strain evidence="1 2">S2599</strain>
    </source>
</reference>
<dbReference type="AlphaFoldDB" id="A0A5S3WW04"/>
<evidence type="ECO:0000313" key="2">
    <source>
        <dbReference type="Proteomes" id="UP000306719"/>
    </source>
</evidence>
<sequence length="292" mass="33768">MLIRELKVPIEVINTADFGVDINTLSATLRNAYEHDYEWDNYLFRQKKIELIKQNLAPEELAKYDENFWGQYYSGIMPDSDLRAVLEKCPPSLYAELDKLKPTRKRLIAEFNITHDGNDFVIKRVPAREFGQEDALTSTNLQDYRLVKRKFKELPDKLDTEYLHKTIKYLANQLYTKLNGQQCNFNIIVHYTLVYCYPEESATNSPEGIHQDGMDYIVSAMVVERNNVEGGKSIIYGSDAKTEVLNTTLQPGMGILQPDRNSDLWHTVTSIRTKNNNETGYRSTIGFDIQYI</sequence>
<dbReference type="InterPro" id="IPR018724">
    <property type="entry name" value="2OG-Fe_dioxygenase"/>
</dbReference>
<evidence type="ECO:0008006" key="3">
    <source>
        <dbReference type="Google" id="ProtNLM"/>
    </source>
</evidence>
<gene>
    <name evidence="1" type="ORF">CWB98_17275</name>
</gene>
<dbReference type="Gene3D" id="2.60.120.620">
    <property type="entry name" value="q2cbj1_9rhob like domain"/>
    <property type="match status" value="1"/>
</dbReference>
<dbReference type="Pfam" id="PF10014">
    <property type="entry name" value="2OG-Fe_Oxy_2"/>
    <property type="match status" value="1"/>
</dbReference>
<protein>
    <recommendedName>
        <fullName evidence="3">Fe2OG dioxygenase domain-containing protein</fullName>
    </recommendedName>
</protein>
<evidence type="ECO:0000313" key="1">
    <source>
        <dbReference type="EMBL" id="TMP34748.1"/>
    </source>
</evidence>
<dbReference type="GO" id="GO:0051213">
    <property type="term" value="F:dioxygenase activity"/>
    <property type="evidence" value="ECO:0007669"/>
    <property type="project" value="InterPro"/>
</dbReference>
<dbReference type="Proteomes" id="UP000306719">
    <property type="component" value="Unassembled WGS sequence"/>
</dbReference>
<name>A0A5S3WW04_9GAMM</name>
<dbReference type="OrthoDB" id="6681382at2"/>
<dbReference type="EMBL" id="PNCJ01000027">
    <property type="protein sequence ID" value="TMP34748.1"/>
    <property type="molecule type" value="Genomic_DNA"/>
</dbReference>
<organism evidence="1 2">
    <name type="scientific">Pseudoalteromonas rubra</name>
    <dbReference type="NCBI Taxonomy" id="43658"/>
    <lineage>
        <taxon>Bacteria</taxon>
        <taxon>Pseudomonadati</taxon>
        <taxon>Pseudomonadota</taxon>
        <taxon>Gammaproteobacteria</taxon>
        <taxon>Alteromonadales</taxon>
        <taxon>Pseudoalteromonadaceae</taxon>
        <taxon>Pseudoalteromonas</taxon>
    </lineage>
</organism>
<comment type="caution">
    <text evidence="1">The sequence shown here is derived from an EMBL/GenBank/DDBJ whole genome shotgun (WGS) entry which is preliminary data.</text>
</comment>
<accession>A0A5S3WW04</accession>
<reference evidence="2" key="2">
    <citation type="submission" date="2019-06" db="EMBL/GenBank/DDBJ databases">
        <title>Co-occurence of chitin degradation, pigmentation and bioactivity in marine Pseudoalteromonas.</title>
        <authorList>
            <person name="Sonnenschein E.C."/>
            <person name="Bech P.K."/>
        </authorList>
    </citation>
    <scope>NUCLEOTIDE SEQUENCE [LARGE SCALE GENOMIC DNA]</scope>
    <source>
        <strain evidence="2">S2599</strain>
    </source>
</reference>
<dbReference type="RefSeq" id="WP_138545956.1">
    <property type="nucleotide sequence ID" value="NZ_PNCJ01000027.1"/>
</dbReference>
<proteinExistence type="predicted"/>